<organism evidence="3 4">
    <name type="scientific">Hyalangium minutum</name>
    <dbReference type="NCBI Taxonomy" id="394096"/>
    <lineage>
        <taxon>Bacteria</taxon>
        <taxon>Pseudomonadati</taxon>
        <taxon>Myxococcota</taxon>
        <taxon>Myxococcia</taxon>
        <taxon>Myxococcales</taxon>
        <taxon>Cystobacterineae</taxon>
        <taxon>Archangiaceae</taxon>
        <taxon>Hyalangium</taxon>
    </lineage>
</organism>
<sequence>MHLRRLVLASSPVLALVAVACFSDPVYPGDQVLGTFRFDATIDRNRTTCTGQPGEPVNLGDGGFIRFEGTYSRELDGGKGFFTVQGFSRSAQYEGQRVVSTHEVAAAFQNCGSGCSGSKVAETLDTVLLSNSQDELVGRRCSGLQADGGVPEDGGAQPPGPTPNGYDAQRACGTLTDDFIPGTSNCTCTKPCKAVYTVEGIKVN</sequence>
<feature type="region of interest" description="Disordered" evidence="1">
    <location>
        <begin position="147"/>
        <end position="168"/>
    </location>
</feature>
<dbReference type="Proteomes" id="UP000028725">
    <property type="component" value="Unassembled WGS sequence"/>
</dbReference>
<dbReference type="AlphaFoldDB" id="A0A085WN79"/>
<dbReference type="RefSeq" id="WP_044187928.1">
    <property type="nucleotide sequence ID" value="NZ_JMCB01000005.1"/>
</dbReference>
<protein>
    <submittedName>
        <fullName evidence="3">Putative lipoprotein</fullName>
    </submittedName>
</protein>
<accession>A0A085WN79</accession>
<feature type="signal peptide" evidence="2">
    <location>
        <begin position="1"/>
        <end position="20"/>
    </location>
</feature>
<feature type="chain" id="PRO_5001799954" evidence="2">
    <location>
        <begin position="21"/>
        <end position="204"/>
    </location>
</feature>
<dbReference type="PROSITE" id="PS51257">
    <property type="entry name" value="PROKAR_LIPOPROTEIN"/>
    <property type="match status" value="1"/>
</dbReference>
<evidence type="ECO:0000313" key="4">
    <source>
        <dbReference type="Proteomes" id="UP000028725"/>
    </source>
</evidence>
<evidence type="ECO:0000256" key="1">
    <source>
        <dbReference type="SAM" id="MobiDB-lite"/>
    </source>
</evidence>
<dbReference type="PATRIC" id="fig|394096.3.peg.3089"/>
<evidence type="ECO:0000313" key="3">
    <source>
        <dbReference type="EMBL" id="KFE69142.1"/>
    </source>
</evidence>
<dbReference type="OrthoDB" id="5507126at2"/>
<name>A0A085WN79_9BACT</name>
<dbReference type="STRING" id="394096.DB31_7044"/>
<keyword evidence="3" id="KW-0449">Lipoprotein</keyword>
<gene>
    <name evidence="3" type="ORF">DB31_7044</name>
</gene>
<evidence type="ECO:0000256" key="2">
    <source>
        <dbReference type="SAM" id="SignalP"/>
    </source>
</evidence>
<proteinExistence type="predicted"/>
<dbReference type="EMBL" id="JMCB01000005">
    <property type="protein sequence ID" value="KFE69142.1"/>
    <property type="molecule type" value="Genomic_DNA"/>
</dbReference>
<comment type="caution">
    <text evidence="3">The sequence shown here is derived from an EMBL/GenBank/DDBJ whole genome shotgun (WGS) entry which is preliminary data.</text>
</comment>
<keyword evidence="2" id="KW-0732">Signal</keyword>
<keyword evidence="4" id="KW-1185">Reference proteome</keyword>
<reference evidence="3 4" key="1">
    <citation type="submission" date="2014-04" db="EMBL/GenBank/DDBJ databases">
        <title>Genome assembly of Hyalangium minutum DSM 14724.</title>
        <authorList>
            <person name="Sharma G."/>
            <person name="Subramanian S."/>
        </authorList>
    </citation>
    <scope>NUCLEOTIDE SEQUENCE [LARGE SCALE GENOMIC DNA]</scope>
    <source>
        <strain evidence="3 4">DSM 14724</strain>
    </source>
</reference>